<feature type="compositionally biased region" description="Polar residues" evidence="1">
    <location>
        <begin position="62"/>
        <end position="81"/>
    </location>
</feature>
<gene>
    <name evidence="2" type="ORF">B2J93_4202</name>
</gene>
<dbReference type="OrthoDB" id="5329403at2759"/>
<organism evidence="2 3">
    <name type="scientific">Diplocarpon coronariae</name>
    <dbReference type="NCBI Taxonomy" id="2795749"/>
    <lineage>
        <taxon>Eukaryota</taxon>
        <taxon>Fungi</taxon>
        <taxon>Dikarya</taxon>
        <taxon>Ascomycota</taxon>
        <taxon>Pezizomycotina</taxon>
        <taxon>Leotiomycetes</taxon>
        <taxon>Helotiales</taxon>
        <taxon>Drepanopezizaceae</taxon>
        <taxon>Diplocarpon</taxon>
    </lineage>
</organism>
<protein>
    <submittedName>
        <fullName evidence="2">Uncharacterized protein</fullName>
    </submittedName>
</protein>
<dbReference type="InParanoid" id="A0A218ZCH9"/>
<feature type="compositionally biased region" description="Low complexity" evidence="1">
    <location>
        <begin position="94"/>
        <end position="104"/>
    </location>
</feature>
<accession>A0A218ZCH9</accession>
<reference evidence="2 3" key="1">
    <citation type="submission" date="2017-04" db="EMBL/GenBank/DDBJ databases">
        <title>Draft genome sequence of Marssonina coronaria NL1: causal agent of apple blotch.</title>
        <authorList>
            <person name="Cheng Q."/>
        </authorList>
    </citation>
    <scope>NUCLEOTIDE SEQUENCE [LARGE SCALE GENOMIC DNA]</scope>
    <source>
        <strain evidence="2 3">NL1</strain>
    </source>
</reference>
<feature type="compositionally biased region" description="Polar residues" evidence="1">
    <location>
        <begin position="277"/>
        <end position="315"/>
    </location>
</feature>
<feature type="compositionally biased region" description="Pro residues" evidence="1">
    <location>
        <begin position="247"/>
        <end position="256"/>
    </location>
</feature>
<feature type="compositionally biased region" description="Low complexity" evidence="1">
    <location>
        <begin position="50"/>
        <end position="61"/>
    </location>
</feature>
<feature type="region of interest" description="Disordered" evidence="1">
    <location>
        <begin position="34"/>
        <end position="119"/>
    </location>
</feature>
<dbReference type="EMBL" id="MZNU01000091">
    <property type="protein sequence ID" value="OWP04876.1"/>
    <property type="molecule type" value="Genomic_DNA"/>
</dbReference>
<feature type="region of interest" description="Disordered" evidence="1">
    <location>
        <begin position="234"/>
        <end position="320"/>
    </location>
</feature>
<keyword evidence="3" id="KW-1185">Reference proteome</keyword>
<evidence type="ECO:0000313" key="3">
    <source>
        <dbReference type="Proteomes" id="UP000242519"/>
    </source>
</evidence>
<evidence type="ECO:0000313" key="2">
    <source>
        <dbReference type="EMBL" id="OWP04876.1"/>
    </source>
</evidence>
<name>A0A218ZCH9_9HELO</name>
<proteinExistence type="predicted"/>
<comment type="caution">
    <text evidence="2">The sequence shown here is derived from an EMBL/GenBank/DDBJ whole genome shotgun (WGS) entry which is preliminary data.</text>
</comment>
<dbReference type="Proteomes" id="UP000242519">
    <property type="component" value="Unassembled WGS sequence"/>
</dbReference>
<sequence length="742" mass="80914">MAPAAATASAKTIQQNRLCPKSVVPVIPLPYIQKRQQQDAARAKAREEAAAPPSVVEAPRSLTPSANETAPSITNGTSDGQVSEKADEPPEPASPSVASARSPPQQQEHHTVIKIPEESQLTDQVEISEAQEAPKSAPSEGQSSASRSAYHMPPAFVPATQSQTNGGYPASYNNAFDGRHQAHHMYPSVGNVMFGGFSESARTSPAPAPFNPPRYAPMVPAVEDGYRAQYHPNGGHVHNISRGYPPNGTPSAPPGFYPHNDTFGAGTDVHSRRSGPWNHQDNHSPSANSTGDQQFTNQDPSTPHSFHGSQSSVANDQAGGPALYSQYHTAVISNGSNGHVEDVRLMRPPLQKPSVNAYGDLYPYVANTVQSGPPPDQVETLFYLQNQFGRSGYADYTIELRFADDRAQPLLIPGHSVLFAQSKKLSDLMAASGRESEQGSPTMRSLLIECDDRFVRSDAFWLAAHRLYGAPLLEHGPSGIWSQSPFNLPTDNFEFALGYAAAGNILLLHGVRDRGIHLAAQYLTWNHVEMAFDFALEGGLTRGWTAGPSPPFDEHIYSTYGPDADKLILHTLQFIVSNFPASFVLDTTVGEPTHHRRLPVTPQACLNSRLSSIKFGDHPSEDNSRSASDDPITATLSRVLINLPYDLLKFILESPNLGNVQGWATTSLRQNVMNAVVEEREKRRIRALESPHISNEQRKANGKEWEVVGWMEKVEYLSKIPGNDLAPTITKSWVDFTLLDQD</sequence>
<feature type="compositionally biased region" description="Basic and acidic residues" evidence="1">
    <location>
        <begin position="107"/>
        <end position="117"/>
    </location>
</feature>
<evidence type="ECO:0000256" key="1">
    <source>
        <dbReference type="SAM" id="MobiDB-lite"/>
    </source>
</evidence>
<feature type="region of interest" description="Disordered" evidence="1">
    <location>
        <begin position="129"/>
        <end position="148"/>
    </location>
</feature>
<dbReference type="AlphaFoldDB" id="A0A218ZCH9"/>